<evidence type="ECO:0000256" key="1">
    <source>
        <dbReference type="SAM" id="MobiDB-lite"/>
    </source>
</evidence>
<dbReference type="EMBL" id="CP060778">
    <property type="protein sequence ID" value="QQK46852.1"/>
    <property type="molecule type" value="Genomic_DNA"/>
</dbReference>
<protein>
    <submittedName>
        <fullName evidence="2">Uncharacterized protein</fullName>
    </submittedName>
</protein>
<gene>
    <name evidence="2" type="ORF">Pdw03_1750</name>
</gene>
<accession>A0A7T7BP09</accession>
<sequence length="136" mass="15538">MPAPPSNATITSERIDNQREQQAPFDQEQRSCKQASLGGCHSTSSYWSLLASCDLPVEILIDNIIPNASNAARDNAAYSEKRYAKQKRRGWQLSRREGGSIGDADRARKDNIRWTIRQTRDNTVFWEVVALIFQYY</sequence>
<reference evidence="2 3" key="1">
    <citation type="submission" date="2020-08" db="EMBL/GenBank/DDBJ databases">
        <title>The completed genome sequence of the pathogenic ascomycete fungus Penicillium digitatum.</title>
        <authorList>
            <person name="Wang M."/>
        </authorList>
    </citation>
    <scope>NUCLEOTIDE SEQUENCE [LARGE SCALE GENOMIC DNA]</scope>
    <source>
        <strain evidence="2 3">PdW03</strain>
    </source>
</reference>
<feature type="compositionally biased region" description="Polar residues" evidence="1">
    <location>
        <begin position="1"/>
        <end position="12"/>
    </location>
</feature>
<evidence type="ECO:0000313" key="3">
    <source>
        <dbReference type="Proteomes" id="UP000595662"/>
    </source>
</evidence>
<name>A0A7T7BP09_PENDI</name>
<dbReference type="RefSeq" id="XP_065957716.1">
    <property type="nucleotide sequence ID" value="XM_066099989.1"/>
</dbReference>
<proteinExistence type="predicted"/>
<dbReference type="GeneID" id="90952310"/>
<organism evidence="2 3">
    <name type="scientific">Penicillium digitatum</name>
    <name type="common">Green mold</name>
    <dbReference type="NCBI Taxonomy" id="36651"/>
    <lineage>
        <taxon>Eukaryota</taxon>
        <taxon>Fungi</taxon>
        <taxon>Dikarya</taxon>
        <taxon>Ascomycota</taxon>
        <taxon>Pezizomycotina</taxon>
        <taxon>Eurotiomycetes</taxon>
        <taxon>Eurotiomycetidae</taxon>
        <taxon>Eurotiales</taxon>
        <taxon>Aspergillaceae</taxon>
        <taxon>Penicillium</taxon>
    </lineage>
</organism>
<feature type="region of interest" description="Disordered" evidence="1">
    <location>
        <begin position="1"/>
        <end position="30"/>
    </location>
</feature>
<evidence type="ECO:0000313" key="2">
    <source>
        <dbReference type="EMBL" id="QQK46852.1"/>
    </source>
</evidence>
<dbReference type="Proteomes" id="UP000595662">
    <property type="component" value="Chromosome 5"/>
</dbReference>
<dbReference type="AlphaFoldDB" id="A0A7T7BP09"/>